<feature type="coiled-coil region" evidence="1">
    <location>
        <begin position="143"/>
        <end position="180"/>
    </location>
</feature>
<feature type="coiled-coil region" evidence="1">
    <location>
        <begin position="17"/>
        <end position="68"/>
    </location>
</feature>
<dbReference type="OrthoDB" id="10427911at2759"/>
<organism evidence="3 4">
    <name type="scientific">Symbiodinium microadriaticum</name>
    <name type="common">Dinoflagellate</name>
    <name type="synonym">Zooxanthella microadriatica</name>
    <dbReference type="NCBI Taxonomy" id="2951"/>
    <lineage>
        <taxon>Eukaryota</taxon>
        <taxon>Sar</taxon>
        <taxon>Alveolata</taxon>
        <taxon>Dinophyceae</taxon>
        <taxon>Suessiales</taxon>
        <taxon>Symbiodiniaceae</taxon>
        <taxon>Symbiodinium</taxon>
    </lineage>
</organism>
<keyword evidence="4" id="KW-1185">Reference proteome</keyword>
<dbReference type="OMA" id="EAMEMSV"/>
<sequence length="600" mass="65179">MGGGASAPQPQATGSPDAAILAENERLKKEIDAVQKRADSAEASQKAAVAKQSEFEKLNAELESVTKNSDARNERAKALAQAELVSMAKVWRAERTVEECRGIKEVSQARLEFWHDAHETAIVKTKDTAGNHATVSRSREDAAKEAAEAAAAEDAARQRLEEAEAVALEANRQAADFREKERQAHVASFDFASAVASAETAIVDAQQAEQNAQDGVAKREAELQAAQDALLSAKELLNRVRAQKDEKTQEKERLDAEHEAKQAELRNVEGQRQEAEDLLRRAEGDVETAKQELFEAQKDLQQKSGLEESLAIKQQTMEAFAAEAQQIEQSTREELEAAQERTQKAAEALTDAEALLATQQAESKNREVGMREDASKGDRSAALDAAAIAAARALLEIVPFKDPSQSVQFVMLLSGFVICSLVEAYKSTALAPMKPPAPERAESAAEPGPAEEPAAEAEEHPASVPPDEEPLADGASKVEGGAGASTADGATEGEGEEEGQKRLRTGAVEPRWLFTLVQQVIFDLREAQRFEAEGPGEVLAAYSRILQLAERWKEDFELNSGDLVVFNNKRCAHRFALQGSAIRMTRGSRGADEWQDRLIK</sequence>
<gene>
    <name evidence="3" type="ORF">AK812_SmicGene32817</name>
</gene>
<accession>A0A1Q9CT75</accession>
<reference evidence="3 4" key="1">
    <citation type="submission" date="2016-02" db="EMBL/GenBank/DDBJ databases">
        <title>Genome analysis of coral dinoflagellate symbionts highlights evolutionary adaptations to a symbiotic lifestyle.</title>
        <authorList>
            <person name="Aranda M."/>
            <person name="Li Y."/>
            <person name="Liew Y.J."/>
            <person name="Baumgarten S."/>
            <person name="Simakov O."/>
            <person name="Wilson M."/>
            <person name="Piel J."/>
            <person name="Ashoor H."/>
            <person name="Bougouffa S."/>
            <person name="Bajic V.B."/>
            <person name="Ryu T."/>
            <person name="Ravasi T."/>
            <person name="Bayer T."/>
            <person name="Micklem G."/>
            <person name="Kim H."/>
            <person name="Bhak J."/>
            <person name="Lajeunesse T.C."/>
            <person name="Voolstra C.R."/>
        </authorList>
    </citation>
    <scope>NUCLEOTIDE SEQUENCE [LARGE SCALE GENOMIC DNA]</scope>
    <source>
        <strain evidence="3 4">CCMP2467</strain>
    </source>
</reference>
<feature type="region of interest" description="Disordered" evidence="2">
    <location>
        <begin position="432"/>
        <end position="504"/>
    </location>
</feature>
<dbReference type="EMBL" id="LSRX01000935">
    <property type="protein sequence ID" value="OLP86111.1"/>
    <property type="molecule type" value="Genomic_DNA"/>
</dbReference>
<dbReference type="AlphaFoldDB" id="A0A1Q9CT75"/>
<evidence type="ECO:0000313" key="3">
    <source>
        <dbReference type="EMBL" id="OLP86111.1"/>
    </source>
</evidence>
<proteinExistence type="predicted"/>
<protein>
    <submittedName>
        <fullName evidence="3">Uncharacterized protein</fullName>
    </submittedName>
</protein>
<evidence type="ECO:0000313" key="4">
    <source>
        <dbReference type="Proteomes" id="UP000186817"/>
    </source>
</evidence>
<keyword evidence="1" id="KW-0175">Coiled coil</keyword>
<name>A0A1Q9CT75_SYMMI</name>
<evidence type="ECO:0000256" key="2">
    <source>
        <dbReference type="SAM" id="MobiDB-lite"/>
    </source>
</evidence>
<feature type="coiled-coil region" evidence="1">
    <location>
        <begin position="216"/>
        <end position="355"/>
    </location>
</feature>
<dbReference type="Proteomes" id="UP000186817">
    <property type="component" value="Unassembled WGS sequence"/>
</dbReference>
<evidence type="ECO:0000256" key="1">
    <source>
        <dbReference type="SAM" id="Coils"/>
    </source>
</evidence>
<comment type="caution">
    <text evidence="3">The sequence shown here is derived from an EMBL/GenBank/DDBJ whole genome shotgun (WGS) entry which is preliminary data.</text>
</comment>